<dbReference type="EMBL" id="BMJV01000001">
    <property type="protein sequence ID" value="GGG62445.1"/>
    <property type="molecule type" value="Genomic_DNA"/>
</dbReference>
<name>A0A8J2ZH77_9RHOB</name>
<accession>A0A8J2ZH77</accession>
<proteinExistence type="predicted"/>
<gene>
    <name evidence="1" type="ORF">GCM10011415_05910</name>
</gene>
<reference evidence="1" key="2">
    <citation type="submission" date="2020-09" db="EMBL/GenBank/DDBJ databases">
        <authorList>
            <person name="Sun Q."/>
            <person name="Zhou Y."/>
        </authorList>
    </citation>
    <scope>NUCLEOTIDE SEQUENCE</scope>
    <source>
        <strain evidence="1">CGMCC 1.15762</strain>
    </source>
</reference>
<protein>
    <submittedName>
        <fullName evidence="1">Uncharacterized protein</fullName>
    </submittedName>
</protein>
<keyword evidence="2" id="KW-1185">Reference proteome</keyword>
<evidence type="ECO:0000313" key="1">
    <source>
        <dbReference type="EMBL" id="GGG62445.1"/>
    </source>
</evidence>
<sequence>MAGVEKDADGVLRLVENHCPNRAAPTLRQRVCRTEKAVFHHAISPDVRIERDERIVAGGRRCTYVVPDGGS</sequence>
<organism evidence="1 2">
    <name type="scientific">Salipiger pallidus</name>
    <dbReference type="NCBI Taxonomy" id="1775170"/>
    <lineage>
        <taxon>Bacteria</taxon>
        <taxon>Pseudomonadati</taxon>
        <taxon>Pseudomonadota</taxon>
        <taxon>Alphaproteobacteria</taxon>
        <taxon>Rhodobacterales</taxon>
        <taxon>Roseobacteraceae</taxon>
        <taxon>Salipiger</taxon>
    </lineage>
</organism>
<evidence type="ECO:0000313" key="2">
    <source>
        <dbReference type="Proteomes" id="UP000617145"/>
    </source>
</evidence>
<dbReference type="AlphaFoldDB" id="A0A8J2ZH77"/>
<dbReference type="Proteomes" id="UP000617145">
    <property type="component" value="Unassembled WGS sequence"/>
</dbReference>
<reference evidence="1" key="1">
    <citation type="journal article" date="2014" name="Int. J. Syst. Evol. Microbiol.">
        <title>Complete genome sequence of Corynebacterium casei LMG S-19264T (=DSM 44701T), isolated from a smear-ripened cheese.</title>
        <authorList>
            <consortium name="US DOE Joint Genome Institute (JGI-PGF)"/>
            <person name="Walter F."/>
            <person name="Albersmeier A."/>
            <person name="Kalinowski J."/>
            <person name="Ruckert C."/>
        </authorList>
    </citation>
    <scope>NUCLEOTIDE SEQUENCE</scope>
    <source>
        <strain evidence="1">CGMCC 1.15762</strain>
    </source>
</reference>
<dbReference type="RefSeq" id="WP_188788620.1">
    <property type="nucleotide sequence ID" value="NZ_BMJV01000001.1"/>
</dbReference>
<comment type="caution">
    <text evidence="1">The sequence shown here is derived from an EMBL/GenBank/DDBJ whole genome shotgun (WGS) entry which is preliminary data.</text>
</comment>